<name>A0ACC2FLH5_DALPE</name>
<comment type="caution">
    <text evidence="1">The sequence shown here is derived from an EMBL/GenBank/DDBJ whole genome shotgun (WGS) entry which is preliminary data.</text>
</comment>
<accession>A0ACC2FLH5</accession>
<evidence type="ECO:0000313" key="1">
    <source>
        <dbReference type="EMBL" id="KAJ7992203.1"/>
    </source>
</evidence>
<dbReference type="Proteomes" id="UP001157502">
    <property type="component" value="Chromosome 25"/>
</dbReference>
<sequence>MILLRHLPVRNRWCASVRQTGLRVYLKWGVRRHAGVPNSPEEHVVLPTLIERRDFWQPGSAPDEMQETGLVFCCNRPACFHPARLGAYWRLQVSGAGCRLSAHSSRMELIATPCSCDN</sequence>
<gene>
    <name evidence="1" type="ORF">DPEC_G00276090</name>
</gene>
<reference evidence="1" key="1">
    <citation type="submission" date="2021-05" db="EMBL/GenBank/DDBJ databases">
        <authorList>
            <person name="Pan Q."/>
            <person name="Jouanno E."/>
            <person name="Zahm M."/>
            <person name="Klopp C."/>
            <person name="Cabau C."/>
            <person name="Louis A."/>
            <person name="Berthelot C."/>
            <person name="Parey E."/>
            <person name="Roest Crollius H."/>
            <person name="Montfort J."/>
            <person name="Robinson-Rechavi M."/>
            <person name="Bouchez O."/>
            <person name="Lampietro C."/>
            <person name="Lopez Roques C."/>
            <person name="Donnadieu C."/>
            <person name="Postlethwait J."/>
            <person name="Bobe J."/>
            <person name="Dillon D."/>
            <person name="Chandos A."/>
            <person name="von Hippel F."/>
            <person name="Guiguen Y."/>
        </authorList>
    </citation>
    <scope>NUCLEOTIDE SEQUENCE</scope>
    <source>
        <strain evidence="1">YG-Jan2019</strain>
    </source>
</reference>
<protein>
    <submittedName>
        <fullName evidence="1">Uncharacterized protein</fullName>
    </submittedName>
</protein>
<keyword evidence="2" id="KW-1185">Reference proteome</keyword>
<evidence type="ECO:0000313" key="2">
    <source>
        <dbReference type="Proteomes" id="UP001157502"/>
    </source>
</evidence>
<proteinExistence type="predicted"/>
<organism evidence="1 2">
    <name type="scientific">Dallia pectoralis</name>
    <name type="common">Alaska blackfish</name>
    <dbReference type="NCBI Taxonomy" id="75939"/>
    <lineage>
        <taxon>Eukaryota</taxon>
        <taxon>Metazoa</taxon>
        <taxon>Chordata</taxon>
        <taxon>Craniata</taxon>
        <taxon>Vertebrata</taxon>
        <taxon>Euteleostomi</taxon>
        <taxon>Actinopterygii</taxon>
        <taxon>Neopterygii</taxon>
        <taxon>Teleostei</taxon>
        <taxon>Protacanthopterygii</taxon>
        <taxon>Esociformes</taxon>
        <taxon>Umbridae</taxon>
        <taxon>Dallia</taxon>
    </lineage>
</organism>
<dbReference type="EMBL" id="CM055752">
    <property type="protein sequence ID" value="KAJ7992203.1"/>
    <property type="molecule type" value="Genomic_DNA"/>
</dbReference>